<organism evidence="1 2">
    <name type="scientific">Caerostris darwini</name>
    <dbReference type="NCBI Taxonomy" id="1538125"/>
    <lineage>
        <taxon>Eukaryota</taxon>
        <taxon>Metazoa</taxon>
        <taxon>Ecdysozoa</taxon>
        <taxon>Arthropoda</taxon>
        <taxon>Chelicerata</taxon>
        <taxon>Arachnida</taxon>
        <taxon>Araneae</taxon>
        <taxon>Araneomorphae</taxon>
        <taxon>Entelegynae</taxon>
        <taxon>Araneoidea</taxon>
        <taxon>Araneidae</taxon>
        <taxon>Caerostris</taxon>
    </lineage>
</organism>
<dbReference type="Proteomes" id="UP001054837">
    <property type="component" value="Unassembled WGS sequence"/>
</dbReference>
<evidence type="ECO:0000313" key="2">
    <source>
        <dbReference type="Proteomes" id="UP001054837"/>
    </source>
</evidence>
<dbReference type="AlphaFoldDB" id="A0AAV4RKZ0"/>
<accession>A0AAV4RKZ0</accession>
<name>A0AAV4RKZ0_9ARAC</name>
<proteinExistence type="predicted"/>
<sequence>MPWVNYEGKGCRISLIVLLNAPSGPGVNGWKGACQRVLTQPGHNGRRQMRGQADTQKGFFRLNVPVNFRSNNTPRKSKKGILKTGVLTTNLLRRRTMELQHPGLSFTGWHVPDKAVDFHCVGGGRGQRGADGHERQMLRSTIEDSSRFVCEQHRLRCSSAEYHTRRFVVGNQ</sequence>
<dbReference type="EMBL" id="BPLQ01006336">
    <property type="protein sequence ID" value="GIY21689.1"/>
    <property type="molecule type" value="Genomic_DNA"/>
</dbReference>
<comment type="caution">
    <text evidence="1">The sequence shown here is derived from an EMBL/GenBank/DDBJ whole genome shotgun (WGS) entry which is preliminary data.</text>
</comment>
<protein>
    <submittedName>
        <fullName evidence="1">Uncharacterized protein</fullName>
    </submittedName>
</protein>
<reference evidence="1 2" key="1">
    <citation type="submission" date="2021-06" db="EMBL/GenBank/DDBJ databases">
        <title>Caerostris darwini draft genome.</title>
        <authorList>
            <person name="Kono N."/>
            <person name="Arakawa K."/>
        </authorList>
    </citation>
    <scope>NUCLEOTIDE SEQUENCE [LARGE SCALE GENOMIC DNA]</scope>
</reference>
<gene>
    <name evidence="1" type="ORF">CDAR_124681</name>
</gene>
<keyword evidence="2" id="KW-1185">Reference proteome</keyword>
<evidence type="ECO:0000313" key="1">
    <source>
        <dbReference type="EMBL" id="GIY21689.1"/>
    </source>
</evidence>